<gene>
    <name evidence="1" type="ORF">D1631_12050</name>
</gene>
<dbReference type="Proteomes" id="UP000278775">
    <property type="component" value="Unassembled WGS sequence"/>
</dbReference>
<organism evidence="1 2">
    <name type="scientific">Chryseobacterium nematophagum</name>
    <dbReference type="NCBI Taxonomy" id="2305228"/>
    <lineage>
        <taxon>Bacteria</taxon>
        <taxon>Pseudomonadati</taxon>
        <taxon>Bacteroidota</taxon>
        <taxon>Flavobacteriia</taxon>
        <taxon>Flavobacteriales</taxon>
        <taxon>Weeksellaceae</taxon>
        <taxon>Chryseobacterium group</taxon>
        <taxon>Chryseobacterium</taxon>
    </lineage>
</organism>
<name>A0A3M7TG98_9FLAO</name>
<comment type="caution">
    <text evidence="1">The sequence shown here is derived from an EMBL/GenBank/DDBJ whole genome shotgun (WGS) entry which is preliminary data.</text>
</comment>
<dbReference type="AlphaFoldDB" id="A0A3M7TG98"/>
<dbReference type="RefSeq" id="WP_122636666.1">
    <property type="nucleotide sequence ID" value="NZ_QWIU01000002.1"/>
</dbReference>
<accession>A0A3M7TG98</accession>
<evidence type="ECO:0000313" key="2">
    <source>
        <dbReference type="Proteomes" id="UP000278775"/>
    </source>
</evidence>
<reference evidence="1 2" key="1">
    <citation type="submission" date="2018-08" db="EMBL/GenBank/DDBJ databases">
        <title>Chryseobacterium nematophagum: a novel matrix digesting pathogen of nematodes.</title>
        <authorList>
            <person name="Page A."/>
            <person name="Roberts M."/>
            <person name="Felix M.-A."/>
            <person name="Weir W."/>
        </authorList>
    </citation>
    <scope>NUCLEOTIDE SEQUENCE [LARGE SCALE GENOMIC DNA]</scope>
    <source>
        <strain evidence="1 2">JUb129</strain>
    </source>
</reference>
<protein>
    <submittedName>
        <fullName evidence="1">Uncharacterized protein</fullName>
    </submittedName>
</protein>
<sequence length="101" mass="10814">MKNLFQKNAKIIAATTFAAIIMISMSFKTQEKIEGKSNETTYSIEKINAISKNAKNLSALSAAPAVMAAISGLESGYSNTHNEIAANSSINIEIAKLSQFD</sequence>
<proteinExistence type="predicted"/>
<evidence type="ECO:0000313" key="1">
    <source>
        <dbReference type="EMBL" id="RNA62612.1"/>
    </source>
</evidence>
<dbReference type="EMBL" id="QWIU01000002">
    <property type="protein sequence ID" value="RNA62612.1"/>
    <property type="molecule type" value="Genomic_DNA"/>
</dbReference>